<dbReference type="RefSeq" id="WP_380021400.1">
    <property type="nucleotide sequence ID" value="NZ_JBHSHD010000008.1"/>
</dbReference>
<keyword evidence="3" id="KW-1185">Reference proteome</keyword>
<keyword evidence="1" id="KW-1133">Transmembrane helix</keyword>
<dbReference type="Proteomes" id="UP001595886">
    <property type="component" value="Unassembled WGS sequence"/>
</dbReference>
<feature type="transmembrane region" description="Helical" evidence="1">
    <location>
        <begin position="32"/>
        <end position="48"/>
    </location>
</feature>
<evidence type="ECO:0008006" key="4">
    <source>
        <dbReference type="Google" id="ProtNLM"/>
    </source>
</evidence>
<evidence type="ECO:0000313" key="3">
    <source>
        <dbReference type="Proteomes" id="UP001595886"/>
    </source>
</evidence>
<reference evidence="3" key="1">
    <citation type="journal article" date="2019" name="Int. J. Syst. Evol. Microbiol.">
        <title>The Global Catalogue of Microorganisms (GCM) 10K type strain sequencing project: providing services to taxonomists for standard genome sequencing and annotation.</title>
        <authorList>
            <consortium name="The Broad Institute Genomics Platform"/>
            <consortium name="The Broad Institute Genome Sequencing Center for Infectious Disease"/>
            <person name="Wu L."/>
            <person name="Ma J."/>
        </authorList>
    </citation>
    <scope>NUCLEOTIDE SEQUENCE [LARGE SCALE GENOMIC DNA]</scope>
    <source>
        <strain evidence="3">CCUG 30340</strain>
    </source>
</reference>
<evidence type="ECO:0000313" key="2">
    <source>
        <dbReference type="EMBL" id="MFC4821116.1"/>
    </source>
</evidence>
<proteinExistence type="predicted"/>
<keyword evidence="1" id="KW-0812">Transmembrane</keyword>
<keyword evidence="1" id="KW-0472">Membrane</keyword>
<name>A0ABV9QWF6_9GAMM</name>
<accession>A0ABV9QWF6</accession>
<gene>
    <name evidence="2" type="ORF">ACFO6Q_12325</name>
</gene>
<feature type="transmembrane region" description="Helical" evidence="1">
    <location>
        <begin position="7"/>
        <end position="26"/>
    </location>
</feature>
<sequence length="56" mass="5982">MSGRTYALVCSLALLAIVGIAGMLLGEDVWDVVFFAMAASPLAFGAWRRHRLRSGG</sequence>
<comment type="caution">
    <text evidence="2">The sequence shown here is derived from an EMBL/GenBank/DDBJ whole genome shotgun (WGS) entry which is preliminary data.</text>
</comment>
<organism evidence="2 3">
    <name type="scientific">Dokdonella ginsengisoli</name>
    <dbReference type="NCBI Taxonomy" id="363846"/>
    <lineage>
        <taxon>Bacteria</taxon>
        <taxon>Pseudomonadati</taxon>
        <taxon>Pseudomonadota</taxon>
        <taxon>Gammaproteobacteria</taxon>
        <taxon>Lysobacterales</taxon>
        <taxon>Rhodanobacteraceae</taxon>
        <taxon>Dokdonella</taxon>
    </lineage>
</organism>
<evidence type="ECO:0000256" key="1">
    <source>
        <dbReference type="SAM" id="Phobius"/>
    </source>
</evidence>
<dbReference type="EMBL" id="JBHSHD010000008">
    <property type="protein sequence ID" value="MFC4821116.1"/>
    <property type="molecule type" value="Genomic_DNA"/>
</dbReference>
<protein>
    <recommendedName>
        <fullName evidence="4">DUF2244 domain-containing protein</fullName>
    </recommendedName>
</protein>